<dbReference type="InParanoid" id="B9TLN8"/>
<proteinExistence type="predicted"/>
<reference evidence="2" key="1">
    <citation type="journal article" date="2010" name="Nat. Biotechnol.">
        <title>Draft genome sequence of the oilseed species Ricinus communis.</title>
        <authorList>
            <person name="Chan A.P."/>
            <person name="Crabtree J."/>
            <person name="Zhao Q."/>
            <person name="Lorenzi H."/>
            <person name="Orvis J."/>
            <person name="Puiu D."/>
            <person name="Melake-Berhan A."/>
            <person name="Jones K.M."/>
            <person name="Redman J."/>
            <person name="Chen G."/>
            <person name="Cahoon E.B."/>
            <person name="Gedil M."/>
            <person name="Stanke M."/>
            <person name="Haas B.J."/>
            <person name="Wortman J.R."/>
            <person name="Fraser-Liggett C.M."/>
            <person name="Ravel J."/>
            <person name="Rabinowicz P.D."/>
        </authorList>
    </citation>
    <scope>NUCLEOTIDE SEQUENCE [LARGE SCALE GENOMIC DNA]</scope>
    <source>
        <strain evidence="2">cv. Hale</strain>
    </source>
</reference>
<gene>
    <name evidence="1" type="ORF">RCOM_2147400</name>
</gene>
<keyword evidence="2" id="KW-1185">Reference proteome</keyword>
<name>B9TLN8_RICCO</name>
<accession>B9TLN8</accession>
<evidence type="ECO:0000313" key="2">
    <source>
        <dbReference type="Proteomes" id="UP000008311"/>
    </source>
</evidence>
<organism evidence="1 2">
    <name type="scientific">Ricinus communis</name>
    <name type="common">Castor bean</name>
    <dbReference type="NCBI Taxonomy" id="3988"/>
    <lineage>
        <taxon>Eukaryota</taxon>
        <taxon>Viridiplantae</taxon>
        <taxon>Streptophyta</taxon>
        <taxon>Embryophyta</taxon>
        <taxon>Tracheophyta</taxon>
        <taxon>Spermatophyta</taxon>
        <taxon>Magnoliopsida</taxon>
        <taxon>eudicotyledons</taxon>
        <taxon>Gunneridae</taxon>
        <taxon>Pentapetalae</taxon>
        <taxon>rosids</taxon>
        <taxon>fabids</taxon>
        <taxon>Malpighiales</taxon>
        <taxon>Euphorbiaceae</taxon>
        <taxon>Acalyphoideae</taxon>
        <taxon>Acalypheae</taxon>
        <taxon>Ricinus</taxon>
    </lineage>
</organism>
<dbReference type="Proteomes" id="UP000008311">
    <property type="component" value="Unassembled WGS sequence"/>
</dbReference>
<feature type="non-terminal residue" evidence="1">
    <location>
        <position position="184"/>
    </location>
</feature>
<sequence length="184" mass="20797">MADHRRRLDAARYPQLRHCVFDEEQRRLRVDRRTDGMRGIVAFRGIAEHQRADIQPDVRSQRFGALVDPFAINRLGAIERFTHARILRALPGEHEDDGRRGLRGLCFDGALLQLRQGLIGALGDHHGAMREGAAARLQRRCHVGERDAGIGCEMAGKIGLRAFERCCAPCRKRQYLQPVLLLGC</sequence>
<evidence type="ECO:0000313" key="1">
    <source>
        <dbReference type="EMBL" id="EEF23225.1"/>
    </source>
</evidence>
<dbReference type="EMBL" id="EQ987177">
    <property type="protein sequence ID" value="EEF23225.1"/>
    <property type="molecule type" value="Genomic_DNA"/>
</dbReference>
<protein>
    <submittedName>
        <fullName evidence="1">Uncharacterized protein</fullName>
    </submittedName>
</protein>
<dbReference type="AlphaFoldDB" id="B9TLN8"/>